<dbReference type="InterPro" id="IPR020449">
    <property type="entry name" value="Tscrpt_reg_AraC-type_HTH"/>
</dbReference>
<dbReference type="InterPro" id="IPR009057">
    <property type="entry name" value="Homeodomain-like_sf"/>
</dbReference>
<sequence length="354" mass="40462">MLFRSAAQHPENRFLGAMILLLALASFNMFLLQQNWTTGWQKVGDVLPLVIFMPVGPLFFFYVKKSLWPDFRFQVKKRLHFAPVVLDLFPYMLALAYHLGLAGNNKTATFTFIDSYNAYIDFPRWLSISIYLLLSWKLLRQDHKSCSVVRIKNLRKFVIAMTAFQTIWLIFLVPYLLPGIGLVFPLTLGWSFVYLPMAVVIYWLGIKAYSLSIQPHLPAAPKISGMQLDAEVTGHAINQLKQAMDKDQLFLNPVLNLQMVITHTGLSQKVISHVLNHNLHKSFNEFVNEYRINAFKQMLEISAIEQFTLGGIAMQCGFNSQATFQRTFKQFTGVTPTAYLQAQASINRKSIAQI</sequence>
<dbReference type="SUPFAM" id="SSF46689">
    <property type="entry name" value="Homeodomain-like"/>
    <property type="match status" value="1"/>
</dbReference>
<dbReference type="Proteomes" id="UP000248198">
    <property type="component" value="Unassembled WGS sequence"/>
</dbReference>
<name>A0A318V0H9_9SPHI</name>
<comment type="caution">
    <text evidence="6">The sequence shown here is derived from an EMBL/GenBank/DDBJ whole genome shotgun (WGS) entry which is preliminary data.</text>
</comment>
<dbReference type="Pfam" id="PF12833">
    <property type="entry name" value="HTH_18"/>
    <property type="match status" value="1"/>
</dbReference>
<dbReference type="GO" id="GO:0043565">
    <property type="term" value="F:sequence-specific DNA binding"/>
    <property type="evidence" value="ECO:0007669"/>
    <property type="project" value="InterPro"/>
</dbReference>
<feature type="transmembrane region" description="Helical" evidence="4">
    <location>
        <begin position="122"/>
        <end position="139"/>
    </location>
</feature>
<feature type="transmembrane region" description="Helical" evidence="4">
    <location>
        <begin position="12"/>
        <end position="31"/>
    </location>
</feature>
<dbReference type="PROSITE" id="PS01124">
    <property type="entry name" value="HTH_ARAC_FAMILY_2"/>
    <property type="match status" value="1"/>
</dbReference>
<feature type="transmembrane region" description="Helical" evidence="4">
    <location>
        <begin position="159"/>
        <end position="177"/>
    </location>
</feature>
<evidence type="ECO:0000313" key="7">
    <source>
        <dbReference type="Proteomes" id="UP000248198"/>
    </source>
</evidence>
<proteinExistence type="predicted"/>
<evidence type="ECO:0000256" key="1">
    <source>
        <dbReference type="ARBA" id="ARBA00023015"/>
    </source>
</evidence>
<keyword evidence="4" id="KW-1133">Transmembrane helix</keyword>
<dbReference type="GO" id="GO:0003700">
    <property type="term" value="F:DNA-binding transcription factor activity"/>
    <property type="evidence" value="ECO:0007669"/>
    <property type="project" value="InterPro"/>
</dbReference>
<feature type="transmembrane region" description="Helical" evidence="4">
    <location>
        <begin position="183"/>
        <end position="204"/>
    </location>
</feature>
<evidence type="ECO:0000256" key="2">
    <source>
        <dbReference type="ARBA" id="ARBA00023125"/>
    </source>
</evidence>
<keyword evidence="7" id="KW-1185">Reference proteome</keyword>
<keyword evidence="4" id="KW-0812">Transmembrane</keyword>
<accession>A0A318V0H9</accession>
<dbReference type="EMBL" id="QKLU01000001">
    <property type="protein sequence ID" value="PYF77359.1"/>
    <property type="molecule type" value="Genomic_DNA"/>
</dbReference>
<keyword evidence="1" id="KW-0805">Transcription regulation</keyword>
<dbReference type="PANTHER" id="PTHR43280:SF29">
    <property type="entry name" value="ARAC-FAMILY TRANSCRIPTIONAL REGULATOR"/>
    <property type="match status" value="1"/>
</dbReference>
<dbReference type="PRINTS" id="PR00032">
    <property type="entry name" value="HTHARAC"/>
</dbReference>
<evidence type="ECO:0000256" key="3">
    <source>
        <dbReference type="ARBA" id="ARBA00023163"/>
    </source>
</evidence>
<dbReference type="SMART" id="SM00342">
    <property type="entry name" value="HTH_ARAC"/>
    <property type="match status" value="1"/>
</dbReference>
<feature type="transmembrane region" description="Helical" evidence="4">
    <location>
        <begin position="84"/>
        <end position="102"/>
    </location>
</feature>
<protein>
    <submittedName>
        <fullName evidence="6">AraC-like DNA-binding protein</fullName>
    </submittedName>
</protein>
<feature type="domain" description="HTH araC/xylS-type" evidence="5">
    <location>
        <begin position="234"/>
        <end position="342"/>
    </location>
</feature>
<evidence type="ECO:0000313" key="6">
    <source>
        <dbReference type="EMBL" id="PYF77359.1"/>
    </source>
</evidence>
<dbReference type="PANTHER" id="PTHR43280">
    <property type="entry name" value="ARAC-FAMILY TRANSCRIPTIONAL REGULATOR"/>
    <property type="match status" value="1"/>
</dbReference>
<evidence type="ECO:0000259" key="5">
    <source>
        <dbReference type="PROSITE" id="PS01124"/>
    </source>
</evidence>
<reference evidence="6 7" key="1">
    <citation type="submission" date="2018-06" db="EMBL/GenBank/DDBJ databases">
        <title>Genomic Encyclopedia of Archaeal and Bacterial Type Strains, Phase II (KMG-II): from individual species to whole genera.</title>
        <authorList>
            <person name="Goeker M."/>
        </authorList>
    </citation>
    <scope>NUCLEOTIDE SEQUENCE [LARGE SCALE GENOMIC DNA]</scope>
    <source>
        <strain evidence="6 7">DSM 27372</strain>
    </source>
</reference>
<dbReference type="InterPro" id="IPR018060">
    <property type="entry name" value="HTH_AraC"/>
</dbReference>
<dbReference type="AlphaFoldDB" id="A0A318V0H9"/>
<organism evidence="6 7">
    <name type="scientific">Pedobacter nutrimenti</name>
    <dbReference type="NCBI Taxonomy" id="1241337"/>
    <lineage>
        <taxon>Bacteria</taxon>
        <taxon>Pseudomonadati</taxon>
        <taxon>Bacteroidota</taxon>
        <taxon>Sphingobacteriia</taxon>
        <taxon>Sphingobacteriales</taxon>
        <taxon>Sphingobacteriaceae</taxon>
        <taxon>Pedobacter</taxon>
    </lineage>
</organism>
<gene>
    <name evidence="6" type="ORF">B0O44_101841</name>
</gene>
<keyword evidence="2 6" id="KW-0238">DNA-binding</keyword>
<feature type="transmembrane region" description="Helical" evidence="4">
    <location>
        <begin position="46"/>
        <end position="63"/>
    </location>
</feature>
<keyword evidence="4" id="KW-0472">Membrane</keyword>
<evidence type="ECO:0000256" key="4">
    <source>
        <dbReference type="SAM" id="Phobius"/>
    </source>
</evidence>
<keyword evidence="3" id="KW-0804">Transcription</keyword>
<dbReference type="Gene3D" id="1.10.10.60">
    <property type="entry name" value="Homeodomain-like"/>
    <property type="match status" value="1"/>
</dbReference>
<dbReference type="RefSeq" id="WP_170123267.1">
    <property type="nucleotide sequence ID" value="NZ_QKLU01000001.1"/>
</dbReference>